<evidence type="ECO:0000313" key="2">
    <source>
        <dbReference type="EMBL" id="MCQ8830286.1"/>
    </source>
</evidence>
<keyword evidence="3" id="KW-1185">Reference proteome</keyword>
<feature type="signal peptide" evidence="1">
    <location>
        <begin position="1"/>
        <end position="22"/>
    </location>
</feature>
<dbReference type="RefSeq" id="WP_257631447.1">
    <property type="nucleotide sequence ID" value="NZ_JANIIC010000014.1"/>
</dbReference>
<dbReference type="Pfam" id="PF12028">
    <property type="entry name" value="DUF3515"/>
    <property type="match status" value="1"/>
</dbReference>
<proteinExistence type="predicted"/>
<protein>
    <submittedName>
        <fullName evidence="2">DUF3515 domain-containing protein</fullName>
    </submittedName>
</protein>
<evidence type="ECO:0000256" key="1">
    <source>
        <dbReference type="SAM" id="SignalP"/>
    </source>
</evidence>
<sequence>MNSAHRSPTRRLAPLCVTVALALVPLAGCSFTGDSDDAEAPAVPTPPARAASLCRALHKELPRTVNGLKRGTIEPASDYTAMWGDPAVRLRCGVPRPRAMDSSTESVEVNGVAWLPEKQKDGYRFTTVLRRAYVEVTVPGKYAPEINALVDFAHGVKKTVPEGVA</sequence>
<dbReference type="InterPro" id="IPR021903">
    <property type="entry name" value="DUF3515"/>
</dbReference>
<gene>
    <name evidence="2" type="ORF">NQU54_14710</name>
</gene>
<organism evidence="2 3">
    <name type="scientific">Streptomyces malaysiensis subsp. samsunensis</name>
    <dbReference type="NCBI Taxonomy" id="459658"/>
    <lineage>
        <taxon>Bacteria</taxon>
        <taxon>Bacillati</taxon>
        <taxon>Actinomycetota</taxon>
        <taxon>Actinomycetes</taxon>
        <taxon>Kitasatosporales</taxon>
        <taxon>Streptomycetaceae</taxon>
        <taxon>Streptomyces</taxon>
        <taxon>Streptomyces violaceusniger group</taxon>
    </lineage>
</organism>
<feature type="chain" id="PRO_5040966826" evidence="1">
    <location>
        <begin position="23"/>
        <end position="165"/>
    </location>
</feature>
<keyword evidence="1" id="KW-0732">Signal</keyword>
<accession>A0A9X2LVM2</accession>
<name>A0A9X2LVM2_STRMQ</name>
<dbReference type="Proteomes" id="UP001142400">
    <property type="component" value="Unassembled WGS sequence"/>
</dbReference>
<dbReference type="AlphaFoldDB" id="A0A9X2LVM2"/>
<dbReference type="EMBL" id="JANIIC010000014">
    <property type="protein sequence ID" value="MCQ8830286.1"/>
    <property type="molecule type" value="Genomic_DNA"/>
</dbReference>
<evidence type="ECO:0000313" key="3">
    <source>
        <dbReference type="Proteomes" id="UP001142400"/>
    </source>
</evidence>
<reference evidence="2" key="1">
    <citation type="submission" date="2022-06" db="EMBL/GenBank/DDBJ databases">
        <title>WGS of actinobacteria.</title>
        <authorList>
            <person name="Thawai C."/>
        </authorList>
    </citation>
    <scope>NUCLEOTIDE SEQUENCE</scope>
    <source>
        <strain evidence="2">DSM 42010</strain>
    </source>
</reference>
<comment type="caution">
    <text evidence="2">The sequence shown here is derived from an EMBL/GenBank/DDBJ whole genome shotgun (WGS) entry which is preliminary data.</text>
</comment>